<reference evidence="2" key="1">
    <citation type="submission" date="2016-02" db="EMBL/GenBank/DDBJ databases">
        <authorList>
            <person name="Holder M.E."/>
            <person name="Ajami N.J."/>
            <person name="Petrosino J.F."/>
        </authorList>
    </citation>
    <scope>NUCLEOTIDE SEQUENCE [LARGE SCALE GENOMIC DNA]</scope>
    <source>
        <strain evidence="2">DSM 12838</strain>
    </source>
</reference>
<dbReference type="OrthoDB" id="5460484at2"/>
<dbReference type="EMBL" id="CP014230">
    <property type="protein sequence ID" value="AMD92010.1"/>
    <property type="molecule type" value="Genomic_DNA"/>
</dbReference>
<organism evidence="1 2">
    <name type="scientific">Desulfomicrobium orale DSM 12838</name>
    <dbReference type="NCBI Taxonomy" id="888061"/>
    <lineage>
        <taxon>Bacteria</taxon>
        <taxon>Pseudomonadati</taxon>
        <taxon>Thermodesulfobacteriota</taxon>
        <taxon>Desulfovibrionia</taxon>
        <taxon>Desulfovibrionales</taxon>
        <taxon>Desulfomicrobiaceae</taxon>
        <taxon>Desulfomicrobium</taxon>
    </lineage>
</organism>
<name>A0A0X8JNI4_9BACT</name>
<evidence type="ECO:0000313" key="1">
    <source>
        <dbReference type="EMBL" id="AMD92010.1"/>
    </source>
</evidence>
<proteinExistence type="predicted"/>
<dbReference type="STRING" id="888061.AXF15_02040"/>
<protein>
    <recommendedName>
        <fullName evidence="3">Cell division protein ZapA</fullName>
    </recommendedName>
</protein>
<dbReference type="InterPro" id="IPR007838">
    <property type="entry name" value="Cell_div_ZapA-like"/>
</dbReference>
<evidence type="ECO:0000313" key="2">
    <source>
        <dbReference type="Proteomes" id="UP000063964"/>
    </source>
</evidence>
<dbReference type="AlphaFoldDB" id="A0A0X8JNI4"/>
<dbReference type="SUPFAM" id="SSF102829">
    <property type="entry name" value="Cell division protein ZapA-like"/>
    <property type="match status" value="1"/>
</dbReference>
<accession>A0A0X8JNI4</accession>
<gene>
    <name evidence="1" type="ORF">AXF15_02040</name>
</gene>
<dbReference type="Proteomes" id="UP000063964">
    <property type="component" value="Chromosome"/>
</dbReference>
<evidence type="ECO:0008006" key="3">
    <source>
        <dbReference type="Google" id="ProtNLM"/>
    </source>
</evidence>
<keyword evidence="2" id="KW-1185">Reference proteome</keyword>
<dbReference type="Pfam" id="PF05164">
    <property type="entry name" value="ZapA"/>
    <property type="match status" value="1"/>
</dbReference>
<sequence length="88" mass="10078">MPGYTIHVLGLDLSFAADAESARIRKAVDLLHRRYDTLEGQAGHISKERLLVYLALSLADDYLRDQERLQQLESTLQQLLSRIDEPEK</sequence>
<dbReference type="KEGG" id="doa:AXF15_02040"/>
<dbReference type="InterPro" id="IPR036192">
    <property type="entry name" value="Cell_div_ZapA-like_sf"/>
</dbReference>